<sequence>MEQENIGDLQQKEQTENKNQQEQNEEIQYDQKLEIRESSYAGSWYSNNEHELNIQINVWLDMAKCEIQNIQAVKAIIVPHAGFSFSGPTQAYAYKYLKQYCHQKKLRVFLMGPFHYIFIRQCGLSGMKVYETPVGNIEIDQETINELRELAYFETTDKDAEEEEHSLEMQLCFLIKTLGAENIKLIPIMVGALDQSQETLYGQIFSKFVDQDDTLFIVSTDFCHWGQKYKYTYFNKDDGEIYEQIEKLDQRGMTIIEKHDNQEFISYLKETENNICGRHALSILLHAFNNSKYSKDIQTHFVRYALSSLVKDKSDQSVSYASAVSIIEDQ</sequence>
<reference evidence="3 4" key="1">
    <citation type="submission" date="2011-07" db="EMBL/GenBank/DDBJ databases">
        <authorList>
            <person name="Coyne R."/>
            <person name="Brami D."/>
            <person name="Johnson J."/>
            <person name="Hostetler J."/>
            <person name="Hannick L."/>
            <person name="Clark T."/>
            <person name="Cassidy-Hanley D."/>
            <person name="Inman J."/>
        </authorList>
    </citation>
    <scope>NUCLEOTIDE SEQUENCE [LARGE SCALE GENOMIC DNA]</scope>
    <source>
        <strain evidence="3 4">G5</strain>
    </source>
</reference>
<dbReference type="RefSeq" id="XP_004031055.1">
    <property type="nucleotide sequence ID" value="XM_004031007.1"/>
</dbReference>
<comment type="similarity">
    <text evidence="1">Belongs to the MEMO1 family.</text>
</comment>
<evidence type="ECO:0000256" key="2">
    <source>
        <dbReference type="SAM" id="MobiDB-lite"/>
    </source>
</evidence>
<feature type="region of interest" description="Disordered" evidence="2">
    <location>
        <begin position="1"/>
        <end position="28"/>
    </location>
</feature>
<evidence type="ECO:0008006" key="5">
    <source>
        <dbReference type="Google" id="ProtNLM"/>
    </source>
</evidence>
<name>G0QY80_ICHMU</name>
<organism evidence="3 4">
    <name type="scientific">Ichthyophthirius multifiliis</name>
    <name type="common">White spot disease agent</name>
    <name type="synonym">Ich</name>
    <dbReference type="NCBI Taxonomy" id="5932"/>
    <lineage>
        <taxon>Eukaryota</taxon>
        <taxon>Sar</taxon>
        <taxon>Alveolata</taxon>
        <taxon>Ciliophora</taxon>
        <taxon>Intramacronucleata</taxon>
        <taxon>Oligohymenophorea</taxon>
        <taxon>Hymenostomatida</taxon>
        <taxon>Ophryoglenina</taxon>
        <taxon>Ichthyophthirius</taxon>
    </lineage>
</organism>
<dbReference type="Gene3D" id="3.40.830.10">
    <property type="entry name" value="LigB-like"/>
    <property type="match status" value="1"/>
</dbReference>
<dbReference type="PANTHER" id="PTHR11060">
    <property type="entry name" value="PROTEIN MEMO1"/>
    <property type="match status" value="1"/>
</dbReference>
<evidence type="ECO:0000256" key="1">
    <source>
        <dbReference type="ARBA" id="ARBA00006315"/>
    </source>
</evidence>
<dbReference type="InParanoid" id="G0QY80"/>
<dbReference type="OrthoDB" id="417112at2759"/>
<dbReference type="AlphaFoldDB" id="G0QY80"/>
<protein>
    <recommendedName>
        <fullName evidence="5">Memo family protein</fullName>
    </recommendedName>
</protein>
<dbReference type="GeneID" id="14905928"/>
<dbReference type="Proteomes" id="UP000008983">
    <property type="component" value="Unassembled WGS sequence"/>
</dbReference>
<dbReference type="NCBIfam" id="TIGR04336">
    <property type="entry name" value="AmmeMemoSam_B"/>
    <property type="match status" value="1"/>
</dbReference>
<proteinExistence type="inferred from homology"/>
<dbReference type="Pfam" id="PF01875">
    <property type="entry name" value="Memo"/>
    <property type="match status" value="1"/>
</dbReference>
<dbReference type="OMA" id="THARSWY"/>
<dbReference type="CDD" id="cd07361">
    <property type="entry name" value="MEMO_like"/>
    <property type="match status" value="1"/>
</dbReference>
<evidence type="ECO:0000313" key="4">
    <source>
        <dbReference type="Proteomes" id="UP000008983"/>
    </source>
</evidence>
<dbReference type="STRING" id="857967.G0QY80"/>
<dbReference type="PANTHER" id="PTHR11060:SF0">
    <property type="entry name" value="PROTEIN MEMO1"/>
    <property type="match status" value="1"/>
</dbReference>
<dbReference type="EMBL" id="GL984104">
    <property type="protein sequence ID" value="EGR29819.1"/>
    <property type="molecule type" value="Genomic_DNA"/>
</dbReference>
<dbReference type="HAMAP" id="MF_00055">
    <property type="entry name" value="MEMO1"/>
    <property type="match status" value="1"/>
</dbReference>
<dbReference type="InterPro" id="IPR002737">
    <property type="entry name" value="MEMO1_fam"/>
</dbReference>
<gene>
    <name evidence="3" type="ORF">IMG5_148030</name>
</gene>
<keyword evidence="4" id="KW-1185">Reference proteome</keyword>
<evidence type="ECO:0000313" key="3">
    <source>
        <dbReference type="EMBL" id="EGR29819.1"/>
    </source>
</evidence>
<dbReference type="FunCoup" id="G0QY80">
    <property type="interactions" value="462"/>
</dbReference>
<accession>G0QY80</accession>
<dbReference type="eggNOG" id="KOG3086">
    <property type="taxonomic scope" value="Eukaryota"/>
</dbReference>